<dbReference type="PROSITE" id="PS50181">
    <property type="entry name" value="FBOX"/>
    <property type="match status" value="1"/>
</dbReference>
<sequence length="398" mass="44806">MASARDTSPSPQHDTTRPRPGSITSYFTSSVPLTRHNTEEFSDSTTLAASSSQSSAPDTACSSPSPTLASDDMPLQKKFKITASNGWQVKLKDASRKRVKREPTLENDDFASGNETCSRVCTQTPLKRQGSRAKLAMLPSLPLDILFEIFGCLRPLDLLHLARTTKSIRALLLHRSATSVWKRAFSGDSSLPSCPDDVSLPSWASLAFDKFCQNCLAPQIRNVDFILRVRYCSRCAKSKLFSSQLLKKDKKLHVIILQAVPFSHWSGRNYKSCTVDHKDSFIELLDSHQGDRSAFVEERRAWVKKRTEYGKLWKKWLEDIIEDREAEIDELRMGRNQKIRQLVKELGFSEELSFLDRIGRDSCAIQPFPSIVAFNDHPDVKAPKALTDKSASYTCGRT</sequence>
<gene>
    <name evidence="3" type="ORF">NLJ89_g8267</name>
</gene>
<dbReference type="InterPro" id="IPR036047">
    <property type="entry name" value="F-box-like_dom_sf"/>
</dbReference>
<dbReference type="EMBL" id="JANKHO010001091">
    <property type="protein sequence ID" value="KAJ3503810.1"/>
    <property type="molecule type" value="Genomic_DNA"/>
</dbReference>
<evidence type="ECO:0000313" key="4">
    <source>
        <dbReference type="Proteomes" id="UP001148786"/>
    </source>
</evidence>
<dbReference type="InterPro" id="IPR001810">
    <property type="entry name" value="F-box_dom"/>
</dbReference>
<proteinExistence type="predicted"/>
<name>A0A9W8JXS0_9AGAR</name>
<dbReference type="AlphaFoldDB" id="A0A9W8JXS0"/>
<feature type="compositionally biased region" description="Polar residues" evidence="1">
    <location>
        <begin position="22"/>
        <end position="32"/>
    </location>
</feature>
<dbReference type="Proteomes" id="UP001148786">
    <property type="component" value="Unassembled WGS sequence"/>
</dbReference>
<feature type="compositionally biased region" description="Polar residues" evidence="1">
    <location>
        <begin position="1"/>
        <end position="13"/>
    </location>
</feature>
<evidence type="ECO:0000313" key="3">
    <source>
        <dbReference type="EMBL" id="KAJ3503810.1"/>
    </source>
</evidence>
<organism evidence="3 4">
    <name type="scientific">Agrocybe chaxingu</name>
    <dbReference type="NCBI Taxonomy" id="84603"/>
    <lineage>
        <taxon>Eukaryota</taxon>
        <taxon>Fungi</taxon>
        <taxon>Dikarya</taxon>
        <taxon>Basidiomycota</taxon>
        <taxon>Agaricomycotina</taxon>
        <taxon>Agaricomycetes</taxon>
        <taxon>Agaricomycetidae</taxon>
        <taxon>Agaricales</taxon>
        <taxon>Agaricineae</taxon>
        <taxon>Strophariaceae</taxon>
        <taxon>Agrocybe</taxon>
    </lineage>
</organism>
<accession>A0A9W8JXS0</accession>
<feature type="compositionally biased region" description="Low complexity" evidence="1">
    <location>
        <begin position="43"/>
        <end position="63"/>
    </location>
</feature>
<dbReference type="SUPFAM" id="SSF81383">
    <property type="entry name" value="F-box domain"/>
    <property type="match status" value="1"/>
</dbReference>
<protein>
    <recommendedName>
        <fullName evidence="2">F-box domain-containing protein</fullName>
    </recommendedName>
</protein>
<reference evidence="3" key="1">
    <citation type="submission" date="2022-07" db="EMBL/GenBank/DDBJ databases">
        <title>Genome Sequence of Agrocybe chaxingu.</title>
        <authorList>
            <person name="Buettner E."/>
        </authorList>
    </citation>
    <scope>NUCLEOTIDE SEQUENCE</scope>
    <source>
        <strain evidence="3">MP-N11</strain>
    </source>
</reference>
<feature type="domain" description="F-box" evidence="2">
    <location>
        <begin position="135"/>
        <end position="184"/>
    </location>
</feature>
<evidence type="ECO:0000259" key="2">
    <source>
        <dbReference type="PROSITE" id="PS50181"/>
    </source>
</evidence>
<dbReference type="OrthoDB" id="2322499at2759"/>
<evidence type="ECO:0000256" key="1">
    <source>
        <dbReference type="SAM" id="MobiDB-lite"/>
    </source>
</evidence>
<dbReference type="Pfam" id="PF12937">
    <property type="entry name" value="F-box-like"/>
    <property type="match status" value="1"/>
</dbReference>
<keyword evidence="4" id="KW-1185">Reference proteome</keyword>
<comment type="caution">
    <text evidence="3">The sequence shown here is derived from an EMBL/GenBank/DDBJ whole genome shotgun (WGS) entry which is preliminary data.</text>
</comment>
<feature type="region of interest" description="Disordered" evidence="1">
    <location>
        <begin position="1"/>
        <end position="73"/>
    </location>
</feature>
<dbReference type="CDD" id="cd09917">
    <property type="entry name" value="F-box_SF"/>
    <property type="match status" value="1"/>
</dbReference>